<evidence type="ECO:0000256" key="1">
    <source>
        <dbReference type="ARBA" id="ARBA00004651"/>
    </source>
</evidence>
<dbReference type="PANTHER" id="PTHR42718">
    <property type="entry name" value="MAJOR FACILITATOR SUPERFAMILY MULTIDRUG TRANSPORTER MFSC"/>
    <property type="match status" value="1"/>
</dbReference>
<evidence type="ECO:0000256" key="7">
    <source>
        <dbReference type="SAM" id="Phobius"/>
    </source>
</evidence>
<dbReference type="CDD" id="cd17321">
    <property type="entry name" value="MFS_MMR_MDR_like"/>
    <property type="match status" value="1"/>
</dbReference>
<comment type="subcellular location">
    <subcellularLocation>
        <location evidence="1">Cell membrane</location>
        <topology evidence="1">Multi-pass membrane protein</topology>
    </subcellularLocation>
</comment>
<keyword evidence="6 7" id="KW-0472">Membrane</keyword>
<dbReference type="PROSITE" id="PS50850">
    <property type="entry name" value="MFS"/>
    <property type="match status" value="1"/>
</dbReference>
<dbReference type="RefSeq" id="WP_098694470.1">
    <property type="nucleotide sequence ID" value="NZ_CP023778.1"/>
</dbReference>
<accession>A0A291RJ30</accession>
<dbReference type="SUPFAM" id="SSF103473">
    <property type="entry name" value="MFS general substrate transporter"/>
    <property type="match status" value="1"/>
</dbReference>
<evidence type="ECO:0000256" key="5">
    <source>
        <dbReference type="ARBA" id="ARBA00022989"/>
    </source>
</evidence>
<evidence type="ECO:0000256" key="2">
    <source>
        <dbReference type="ARBA" id="ARBA00022448"/>
    </source>
</evidence>
<dbReference type="InterPro" id="IPR020846">
    <property type="entry name" value="MFS_dom"/>
</dbReference>
<keyword evidence="4 7" id="KW-0812">Transmembrane</keyword>
<dbReference type="InterPro" id="IPR004638">
    <property type="entry name" value="EmrB-like"/>
</dbReference>
<feature type="transmembrane region" description="Helical" evidence="7">
    <location>
        <begin position="203"/>
        <end position="220"/>
    </location>
</feature>
<dbReference type="Gene3D" id="1.20.1720.10">
    <property type="entry name" value="Multidrug resistance protein D"/>
    <property type="match status" value="1"/>
</dbReference>
<name>A0A291RJ30_9NOCA</name>
<sequence>MNTIARPVRSPNLVLAVLCVCVLVINMDAMIVNVALPSLVEQLHSSTRELQWIADAYNLTFAALVLAAGSLSDRFGRRGALLWGLGLFAVASGLGAFSATTAELIAARAVMGIGSALIYPATLSILTSVFVERRARAAAIGIWGAVSGVGIVLGPVISGVLLQYYWWGSVFIVMAPIGLVCLVLTATIVPTSRDPQTPPLDRSGLVLSCLSTGALVYTLIEAPRRGWVSGYTLLGFAAAAVLFAALIVRETKATSPMLDVGLFRNGRFSAACGAMTIAFFTLYGFTFLATQYLQFLKLYTPMQTGFRLIPVAIGMVLGSVLGGRLALMWGTRVIVAGGLGLLAVVYAWFTVETAGTSYPILAAQMTLIGMGLGSVAVPATNAIMGVVPAAKASVGSALNDATRLLGGTLGIAVIGSLFQSLYTHRLTESAVPGLSHDSLVNARDSLGNALTEAGALADSGRAALAKTLADTAQSSFLHGFHTDCLVVAGITAVTVVAALFWLPAEAPAADDADDPASPAVTGVRE</sequence>
<keyword evidence="5 7" id="KW-1133">Transmembrane helix</keyword>
<feature type="transmembrane region" description="Helical" evidence="7">
    <location>
        <begin position="361"/>
        <end position="383"/>
    </location>
</feature>
<feature type="transmembrane region" description="Helical" evidence="7">
    <location>
        <begin position="80"/>
        <end position="99"/>
    </location>
</feature>
<dbReference type="GO" id="GO:0022857">
    <property type="term" value="F:transmembrane transporter activity"/>
    <property type="evidence" value="ECO:0007669"/>
    <property type="project" value="InterPro"/>
</dbReference>
<evidence type="ECO:0000256" key="4">
    <source>
        <dbReference type="ARBA" id="ARBA00022692"/>
    </source>
</evidence>
<dbReference type="GO" id="GO:0005886">
    <property type="term" value="C:plasma membrane"/>
    <property type="evidence" value="ECO:0007669"/>
    <property type="project" value="UniProtKB-SubCell"/>
</dbReference>
<dbReference type="Gene3D" id="1.20.1250.20">
    <property type="entry name" value="MFS general substrate transporter like domains"/>
    <property type="match status" value="1"/>
</dbReference>
<feature type="transmembrane region" description="Helical" evidence="7">
    <location>
        <begin position="268"/>
        <end position="293"/>
    </location>
</feature>
<keyword evidence="2" id="KW-0813">Transport</keyword>
<dbReference type="InterPro" id="IPR036259">
    <property type="entry name" value="MFS_trans_sf"/>
</dbReference>
<feature type="transmembrane region" description="Helical" evidence="7">
    <location>
        <begin position="56"/>
        <end position="73"/>
    </location>
</feature>
<feature type="transmembrane region" description="Helical" evidence="7">
    <location>
        <begin position="485"/>
        <end position="502"/>
    </location>
</feature>
<reference evidence="9 10" key="1">
    <citation type="submission" date="2017-10" db="EMBL/GenBank/DDBJ databases">
        <title>Comparative genomics between pathogenic Norcardia.</title>
        <authorList>
            <person name="Zeng L."/>
        </authorList>
    </citation>
    <scope>NUCLEOTIDE SEQUENCE [LARGE SCALE GENOMIC DNA]</scope>
    <source>
        <strain evidence="9 10">NC_YFY_NT001</strain>
    </source>
</reference>
<feature type="transmembrane region" description="Helical" evidence="7">
    <location>
        <begin position="164"/>
        <end position="191"/>
    </location>
</feature>
<feature type="domain" description="Major facilitator superfamily (MFS) profile" evidence="8">
    <location>
        <begin position="14"/>
        <end position="506"/>
    </location>
</feature>
<feature type="transmembrane region" description="Helical" evidence="7">
    <location>
        <begin position="305"/>
        <end position="322"/>
    </location>
</feature>
<dbReference type="PRINTS" id="PR01036">
    <property type="entry name" value="TCRTETB"/>
</dbReference>
<dbReference type="GeneID" id="88358719"/>
<dbReference type="NCBIfam" id="TIGR00711">
    <property type="entry name" value="efflux_EmrB"/>
    <property type="match status" value="1"/>
</dbReference>
<evidence type="ECO:0000256" key="3">
    <source>
        <dbReference type="ARBA" id="ARBA00022475"/>
    </source>
</evidence>
<protein>
    <submittedName>
        <fullName evidence="9">MFS transporter</fullName>
    </submittedName>
</protein>
<evidence type="ECO:0000313" key="9">
    <source>
        <dbReference type="EMBL" id="ATL67325.1"/>
    </source>
</evidence>
<dbReference type="AlphaFoldDB" id="A0A291RJ30"/>
<proteinExistence type="predicted"/>
<dbReference type="EMBL" id="CP023778">
    <property type="protein sequence ID" value="ATL67325.1"/>
    <property type="molecule type" value="Genomic_DNA"/>
</dbReference>
<feature type="transmembrane region" description="Helical" evidence="7">
    <location>
        <begin position="404"/>
        <end position="422"/>
    </location>
</feature>
<dbReference type="PANTHER" id="PTHR42718:SF42">
    <property type="entry name" value="EXPORT PROTEIN"/>
    <property type="match status" value="1"/>
</dbReference>
<dbReference type="Proteomes" id="UP000221961">
    <property type="component" value="Chromosome"/>
</dbReference>
<evidence type="ECO:0000256" key="6">
    <source>
        <dbReference type="ARBA" id="ARBA00023136"/>
    </source>
</evidence>
<keyword evidence="3" id="KW-1003">Cell membrane</keyword>
<feature type="transmembrane region" description="Helical" evidence="7">
    <location>
        <begin position="105"/>
        <end position="131"/>
    </location>
</feature>
<gene>
    <name evidence="9" type="ORF">CRH09_15080</name>
</gene>
<feature type="transmembrane region" description="Helical" evidence="7">
    <location>
        <begin position="329"/>
        <end position="349"/>
    </location>
</feature>
<feature type="transmembrane region" description="Helical" evidence="7">
    <location>
        <begin position="12"/>
        <end position="36"/>
    </location>
</feature>
<feature type="transmembrane region" description="Helical" evidence="7">
    <location>
        <begin position="138"/>
        <end position="158"/>
    </location>
</feature>
<dbReference type="Pfam" id="PF07690">
    <property type="entry name" value="MFS_1"/>
    <property type="match status" value="1"/>
</dbReference>
<dbReference type="InterPro" id="IPR011701">
    <property type="entry name" value="MFS"/>
</dbReference>
<feature type="transmembrane region" description="Helical" evidence="7">
    <location>
        <begin position="226"/>
        <end position="248"/>
    </location>
</feature>
<evidence type="ECO:0000259" key="8">
    <source>
        <dbReference type="PROSITE" id="PS50850"/>
    </source>
</evidence>
<dbReference type="KEGG" id="ntp:CRH09_15080"/>
<evidence type="ECO:0000313" key="10">
    <source>
        <dbReference type="Proteomes" id="UP000221961"/>
    </source>
</evidence>
<organism evidence="9 10">
    <name type="scientific">Nocardia terpenica</name>
    <dbReference type="NCBI Taxonomy" id="455432"/>
    <lineage>
        <taxon>Bacteria</taxon>
        <taxon>Bacillati</taxon>
        <taxon>Actinomycetota</taxon>
        <taxon>Actinomycetes</taxon>
        <taxon>Mycobacteriales</taxon>
        <taxon>Nocardiaceae</taxon>
        <taxon>Nocardia</taxon>
    </lineage>
</organism>